<evidence type="ECO:0000313" key="2">
    <source>
        <dbReference type="WBParaSite" id="JU765_v2.g16115.t1"/>
    </source>
</evidence>
<dbReference type="WBParaSite" id="JU765_v2.g16115.t1">
    <property type="protein sequence ID" value="JU765_v2.g16115.t1"/>
    <property type="gene ID" value="JU765_v2.g16115"/>
</dbReference>
<organism evidence="1 2">
    <name type="scientific">Panagrolaimus sp. JU765</name>
    <dbReference type="NCBI Taxonomy" id="591449"/>
    <lineage>
        <taxon>Eukaryota</taxon>
        <taxon>Metazoa</taxon>
        <taxon>Ecdysozoa</taxon>
        <taxon>Nematoda</taxon>
        <taxon>Chromadorea</taxon>
        <taxon>Rhabditida</taxon>
        <taxon>Tylenchina</taxon>
        <taxon>Panagrolaimomorpha</taxon>
        <taxon>Panagrolaimoidea</taxon>
        <taxon>Panagrolaimidae</taxon>
        <taxon>Panagrolaimus</taxon>
    </lineage>
</organism>
<accession>A0AC34QGC2</accession>
<sequence>MIYPVFQFFVIFFVQLSFGAPTGESSRIIRSAPARRVCPEGSDKSIRDLKCFLYVPDQKSFVDAQSYCQSQNGNLASITNGFDNHLIADHARSKFQGQWVFLGASVINSDSGTWTWFDDSHVKFTNWLTPVLASELQFHQCAAMNPLNRGKWHVVDCFRKLPFVCEIPLIDEQ</sequence>
<dbReference type="Proteomes" id="UP000887576">
    <property type="component" value="Unplaced"/>
</dbReference>
<name>A0AC34QGC2_9BILA</name>
<protein>
    <submittedName>
        <fullName evidence="2">C-type lectin domain-containing protein</fullName>
    </submittedName>
</protein>
<proteinExistence type="predicted"/>
<evidence type="ECO:0000313" key="1">
    <source>
        <dbReference type="Proteomes" id="UP000887576"/>
    </source>
</evidence>
<reference evidence="2" key="1">
    <citation type="submission" date="2022-11" db="UniProtKB">
        <authorList>
            <consortium name="WormBaseParasite"/>
        </authorList>
    </citation>
    <scope>IDENTIFICATION</scope>
</reference>